<evidence type="ECO:0000313" key="1">
    <source>
        <dbReference type="EMBL" id="GAA4489071.1"/>
    </source>
</evidence>
<keyword evidence="2" id="KW-1185">Reference proteome</keyword>
<gene>
    <name evidence="1" type="ORF">GCM10023191_019280</name>
</gene>
<evidence type="ECO:0000313" key="2">
    <source>
        <dbReference type="Proteomes" id="UP001500503"/>
    </source>
</evidence>
<comment type="caution">
    <text evidence="1">The sequence shown here is derived from an EMBL/GenBank/DDBJ whole genome shotgun (WGS) entry which is preliminary data.</text>
</comment>
<dbReference type="EMBL" id="BAABHF010000015">
    <property type="protein sequence ID" value="GAA4489071.1"/>
    <property type="molecule type" value="Genomic_DNA"/>
</dbReference>
<sequence length="122" mass="13246">MGTRKPKSMEMKLSHSPNFHTCRYQIGSGQWVQVDVGTSKASTTAEQTVQLSIGKYTGSLEKVTGLGDAALYTSGSDVNKDEILAVARLEGTEMRTVAINAFFNGHSKDGLIKIARIVLREI</sequence>
<organism evidence="1 2">
    <name type="scientific">Actinoallomurus oryzae</name>
    <dbReference type="NCBI Taxonomy" id="502180"/>
    <lineage>
        <taxon>Bacteria</taxon>
        <taxon>Bacillati</taxon>
        <taxon>Actinomycetota</taxon>
        <taxon>Actinomycetes</taxon>
        <taxon>Streptosporangiales</taxon>
        <taxon>Thermomonosporaceae</taxon>
        <taxon>Actinoallomurus</taxon>
    </lineage>
</organism>
<name>A0ABP8PKI0_9ACTN</name>
<accession>A0ABP8PKI0</accession>
<proteinExistence type="predicted"/>
<reference evidence="2" key="1">
    <citation type="journal article" date="2019" name="Int. J. Syst. Evol. Microbiol.">
        <title>The Global Catalogue of Microorganisms (GCM) 10K type strain sequencing project: providing services to taxonomists for standard genome sequencing and annotation.</title>
        <authorList>
            <consortium name="The Broad Institute Genomics Platform"/>
            <consortium name="The Broad Institute Genome Sequencing Center for Infectious Disease"/>
            <person name="Wu L."/>
            <person name="Ma J."/>
        </authorList>
    </citation>
    <scope>NUCLEOTIDE SEQUENCE [LARGE SCALE GENOMIC DNA]</scope>
    <source>
        <strain evidence="2">JCM 17933</strain>
    </source>
</reference>
<dbReference type="RefSeq" id="WP_345460328.1">
    <property type="nucleotide sequence ID" value="NZ_BAABHF010000015.1"/>
</dbReference>
<protein>
    <submittedName>
        <fullName evidence="1">Uncharacterized protein</fullName>
    </submittedName>
</protein>
<dbReference type="Proteomes" id="UP001500503">
    <property type="component" value="Unassembled WGS sequence"/>
</dbReference>